<dbReference type="Proteomes" id="UP000784294">
    <property type="component" value="Unassembled WGS sequence"/>
</dbReference>
<evidence type="ECO:0000313" key="1">
    <source>
        <dbReference type="EMBL" id="VEL32088.1"/>
    </source>
</evidence>
<proteinExistence type="predicted"/>
<organism evidence="1 2">
    <name type="scientific">Protopolystoma xenopodis</name>
    <dbReference type="NCBI Taxonomy" id="117903"/>
    <lineage>
        <taxon>Eukaryota</taxon>
        <taxon>Metazoa</taxon>
        <taxon>Spiralia</taxon>
        <taxon>Lophotrochozoa</taxon>
        <taxon>Platyhelminthes</taxon>
        <taxon>Monogenea</taxon>
        <taxon>Polyopisthocotylea</taxon>
        <taxon>Polystomatidea</taxon>
        <taxon>Polystomatidae</taxon>
        <taxon>Protopolystoma</taxon>
    </lineage>
</organism>
<dbReference type="EMBL" id="CAAALY010130066">
    <property type="protein sequence ID" value="VEL32088.1"/>
    <property type="molecule type" value="Genomic_DNA"/>
</dbReference>
<name>A0A448XA42_9PLAT</name>
<sequence>MVPVKWLPPPPLTVRPDSLKARLGTMDYAALLIVERKASAKSRCSRALCKFGTWPSPMHIYP</sequence>
<dbReference type="AlphaFoldDB" id="A0A448XA42"/>
<gene>
    <name evidence="1" type="ORF">PXEA_LOCUS25528</name>
</gene>
<accession>A0A448XA42</accession>
<comment type="caution">
    <text evidence="1">The sequence shown here is derived from an EMBL/GenBank/DDBJ whole genome shotgun (WGS) entry which is preliminary data.</text>
</comment>
<evidence type="ECO:0000313" key="2">
    <source>
        <dbReference type="Proteomes" id="UP000784294"/>
    </source>
</evidence>
<keyword evidence="2" id="KW-1185">Reference proteome</keyword>
<reference evidence="1" key="1">
    <citation type="submission" date="2018-11" db="EMBL/GenBank/DDBJ databases">
        <authorList>
            <consortium name="Pathogen Informatics"/>
        </authorList>
    </citation>
    <scope>NUCLEOTIDE SEQUENCE</scope>
</reference>
<protein>
    <submittedName>
        <fullName evidence="1">Uncharacterized protein</fullName>
    </submittedName>
</protein>